<dbReference type="HOGENOM" id="CLU_1199162_0_0_5"/>
<gene>
    <name evidence="1" type="ORF">Sphch_2578</name>
</gene>
<evidence type="ECO:0000313" key="2">
    <source>
        <dbReference type="Proteomes" id="UP000007150"/>
    </source>
</evidence>
<proteinExistence type="predicted"/>
<dbReference type="EMBL" id="CP002798">
    <property type="protein sequence ID" value="AEG50225.1"/>
    <property type="molecule type" value="Genomic_DNA"/>
</dbReference>
<reference evidence="1 2" key="1">
    <citation type="submission" date="2011-05" db="EMBL/GenBank/DDBJ databases">
        <title>Complete sequence of chromosome 1 of Sphingobium chlorophenolicum L-1.</title>
        <authorList>
            <consortium name="US DOE Joint Genome Institute"/>
            <person name="Lucas S."/>
            <person name="Han J."/>
            <person name="Lapidus A."/>
            <person name="Cheng J.-F."/>
            <person name="Goodwin L."/>
            <person name="Pitluck S."/>
            <person name="Peters L."/>
            <person name="Daligault H."/>
            <person name="Han C."/>
            <person name="Tapia R."/>
            <person name="Land M."/>
            <person name="Hauser L."/>
            <person name="Kyrpides N."/>
            <person name="Ivanova N."/>
            <person name="Pagani I."/>
            <person name="Turner P."/>
            <person name="Copley S."/>
            <person name="Woyke T."/>
        </authorList>
    </citation>
    <scope>NUCLEOTIDE SEQUENCE [LARGE SCALE GENOMIC DNA]</scope>
    <source>
        <strain evidence="1 2">L-1</strain>
    </source>
</reference>
<evidence type="ECO:0000313" key="1">
    <source>
        <dbReference type="EMBL" id="AEG50225.1"/>
    </source>
</evidence>
<organism evidence="1 2">
    <name type="scientific">Sphingobium chlorophenolicum L-1</name>
    <dbReference type="NCBI Taxonomy" id="690566"/>
    <lineage>
        <taxon>Bacteria</taxon>
        <taxon>Pseudomonadati</taxon>
        <taxon>Pseudomonadota</taxon>
        <taxon>Alphaproteobacteria</taxon>
        <taxon>Sphingomonadales</taxon>
        <taxon>Sphingomonadaceae</taxon>
        <taxon>Sphingobium</taxon>
    </lineage>
</organism>
<dbReference type="Proteomes" id="UP000007150">
    <property type="component" value="Chromosome 1"/>
</dbReference>
<accession>F6EZP1</accession>
<protein>
    <submittedName>
        <fullName evidence="1">Uncharacterized protein</fullName>
    </submittedName>
</protein>
<dbReference type="STRING" id="690566.Sphch_2578"/>
<sequence length="231" mass="24913" precursor="true">MNKVSPKLLGGSIIAVCILIAAGIFLGLKASETVPPAEDAMNAGVVQNDEPAALEPTSSDAEVEGSDYIRQLPEEVEKLPTIESSCHMGLCTYFKLVSSKMVGGSVEGDLYAATTWDGETYDGNDAGYDPILKWSIQPQTKYIFCSRRLPAVMYSIPEGGFSFSTLDFVAGVPHVQAGELILYQNICNEGKTIGEQEEAVAAGYEALEDKLDNLPEHLNSPSDIFRIARDL</sequence>
<dbReference type="RefSeq" id="WP_013848461.1">
    <property type="nucleotide sequence ID" value="NC_015593.1"/>
</dbReference>
<keyword evidence="2" id="KW-1185">Reference proteome</keyword>
<dbReference type="KEGG" id="sch:Sphch_2578"/>
<name>F6EZP1_SPHCR</name>
<dbReference type="AlphaFoldDB" id="F6EZP1"/>